<protein>
    <submittedName>
        <fullName evidence="2">Uncharacterized protein</fullName>
    </submittedName>
</protein>
<evidence type="ECO:0000313" key="2">
    <source>
        <dbReference type="EMBL" id="VHO00841.1"/>
    </source>
</evidence>
<accession>A0A5E3ZX89</accession>
<proteinExistence type="predicted"/>
<dbReference type="AlphaFoldDB" id="A0A5E3ZX89"/>
<evidence type="ECO:0000313" key="3">
    <source>
        <dbReference type="Proteomes" id="UP000324288"/>
    </source>
</evidence>
<feature type="compositionally biased region" description="Basic and acidic residues" evidence="1">
    <location>
        <begin position="9"/>
        <end position="35"/>
    </location>
</feature>
<keyword evidence="3" id="KW-1185">Reference proteome</keyword>
<feature type="region of interest" description="Disordered" evidence="1">
    <location>
        <begin position="1"/>
        <end position="53"/>
    </location>
</feature>
<reference evidence="2 3" key="1">
    <citation type="submission" date="2019-04" db="EMBL/GenBank/DDBJ databases">
        <authorList>
            <person name="Seth-Smith MB H."/>
            <person name="Seth-Smith H."/>
        </authorList>
    </citation>
    <scope>NUCLEOTIDE SEQUENCE [LARGE SCALE GENOMIC DNA]</scope>
    <source>
        <strain evidence="2">USB-603019</strain>
    </source>
</reference>
<dbReference type="RefSeq" id="WP_158408677.1">
    <property type="nucleotide sequence ID" value="NZ_CP009312.1"/>
</dbReference>
<name>A0A5E3ZX89_9ACTN</name>
<dbReference type="Proteomes" id="UP000324288">
    <property type="component" value="Chromosome"/>
</dbReference>
<organism evidence="2 3">
    <name type="scientific">Lawsonella clevelandensis</name>
    <dbReference type="NCBI Taxonomy" id="1528099"/>
    <lineage>
        <taxon>Bacteria</taxon>
        <taxon>Bacillati</taxon>
        <taxon>Actinomycetota</taxon>
        <taxon>Actinomycetes</taxon>
        <taxon>Mycobacteriales</taxon>
        <taxon>Lawsonellaceae</taxon>
        <taxon>Lawsonella</taxon>
    </lineage>
</organism>
<dbReference type="EMBL" id="LR584267">
    <property type="protein sequence ID" value="VHO00841.1"/>
    <property type="molecule type" value="Genomic_DNA"/>
</dbReference>
<sequence>MVDANNLKGKAEELKNKATDAYNKLDDKQKEDLKGKGKGKGLLDSVKGKLGKK</sequence>
<gene>
    <name evidence="2" type="ORF">LC603019_00999</name>
</gene>
<evidence type="ECO:0000256" key="1">
    <source>
        <dbReference type="SAM" id="MobiDB-lite"/>
    </source>
</evidence>
<dbReference type="GeneID" id="84895597"/>